<sequence length="104" mass="12174">MCLYHPEKPEYFPIGNLGLEQPIGRYPCCGERAFRFELVKNPFGCKFRMHVPNKKNLFCQHIMNLMCSNMEMTVANPPALNHEKKIMKFISLDTEEIFGKIIHQ</sequence>
<dbReference type="AlphaFoldDB" id="A0A2S2NPQ3"/>
<proteinExistence type="predicted"/>
<protein>
    <submittedName>
        <fullName evidence="1">Uncharacterized protein</fullName>
    </submittedName>
</protein>
<evidence type="ECO:0000313" key="1">
    <source>
        <dbReference type="EMBL" id="MBY19183.1"/>
    </source>
</evidence>
<accession>A0A2S2NPQ3</accession>
<name>A0A2S2NPQ3_SCHGA</name>
<organism evidence="1">
    <name type="scientific">Schizaphis graminum</name>
    <name type="common">Green bug aphid</name>
    <dbReference type="NCBI Taxonomy" id="13262"/>
    <lineage>
        <taxon>Eukaryota</taxon>
        <taxon>Metazoa</taxon>
        <taxon>Ecdysozoa</taxon>
        <taxon>Arthropoda</taxon>
        <taxon>Hexapoda</taxon>
        <taxon>Insecta</taxon>
        <taxon>Pterygota</taxon>
        <taxon>Neoptera</taxon>
        <taxon>Paraneoptera</taxon>
        <taxon>Hemiptera</taxon>
        <taxon>Sternorrhyncha</taxon>
        <taxon>Aphidomorpha</taxon>
        <taxon>Aphidoidea</taxon>
        <taxon>Aphididae</taxon>
        <taxon>Aphidini</taxon>
        <taxon>Schizaphis</taxon>
    </lineage>
</organism>
<reference evidence="1" key="1">
    <citation type="submission" date="2018-04" db="EMBL/GenBank/DDBJ databases">
        <title>Transcriptome of Schizaphis graminum biotype I.</title>
        <authorList>
            <person name="Scully E.D."/>
            <person name="Geib S.M."/>
            <person name="Palmer N.A."/>
            <person name="Koch K."/>
            <person name="Bradshaw J."/>
            <person name="Heng-Moss T."/>
            <person name="Sarath G."/>
        </authorList>
    </citation>
    <scope>NUCLEOTIDE SEQUENCE</scope>
</reference>
<dbReference type="EMBL" id="GGMR01006564">
    <property type="protein sequence ID" value="MBY19183.1"/>
    <property type="molecule type" value="Transcribed_RNA"/>
</dbReference>
<gene>
    <name evidence="1" type="ORF">g.113701</name>
</gene>